<evidence type="ECO:0000313" key="2">
    <source>
        <dbReference type="EMBL" id="USQ80693.1"/>
    </source>
</evidence>
<feature type="signal peptide" evidence="1">
    <location>
        <begin position="1"/>
        <end position="23"/>
    </location>
</feature>
<name>A0ABY4YVF0_9MICO</name>
<keyword evidence="3" id="KW-1185">Reference proteome</keyword>
<proteinExistence type="predicted"/>
<evidence type="ECO:0008006" key="4">
    <source>
        <dbReference type="Google" id="ProtNLM"/>
    </source>
</evidence>
<reference evidence="2" key="1">
    <citation type="submission" date="2022-06" db="EMBL/GenBank/DDBJ databases">
        <title>Ornithinimicrobium HY1793.</title>
        <authorList>
            <person name="Huang Y."/>
        </authorList>
    </citation>
    <scope>NUCLEOTIDE SEQUENCE</scope>
    <source>
        <strain evidence="2">HY1793</strain>
    </source>
</reference>
<accession>A0ABY4YVF0</accession>
<organism evidence="2 3">
    <name type="scientific">Ornithinimicrobium faecis</name>
    <dbReference type="NCBI Taxonomy" id="2934158"/>
    <lineage>
        <taxon>Bacteria</taxon>
        <taxon>Bacillati</taxon>
        <taxon>Actinomycetota</taxon>
        <taxon>Actinomycetes</taxon>
        <taxon>Micrococcales</taxon>
        <taxon>Ornithinimicrobiaceae</taxon>
        <taxon>Ornithinimicrobium</taxon>
    </lineage>
</organism>
<dbReference type="EMBL" id="CP099489">
    <property type="protein sequence ID" value="USQ80693.1"/>
    <property type="molecule type" value="Genomic_DNA"/>
</dbReference>
<feature type="chain" id="PRO_5046014750" description="DUF5602 domain-containing protein" evidence="1">
    <location>
        <begin position="24"/>
        <end position="335"/>
    </location>
</feature>
<evidence type="ECO:0000256" key="1">
    <source>
        <dbReference type="SAM" id="SignalP"/>
    </source>
</evidence>
<protein>
    <recommendedName>
        <fullName evidence="4">DUF5602 domain-containing protein</fullName>
    </recommendedName>
</protein>
<gene>
    <name evidence="2" type="ORF">NF556_03275</name>
</gene>
<keyword evidence="1" id="KW-0732">Signal</keyword>
<evidence type="ECO:0000313" key="3">
    <source>
        <dbReference type="Proteomes" id="UP001056455"/>
    </source>
</evidence>
<dbReference type="RefSeq" id="WP_252594072.1">
    <property type="nucleotide sequence ID" value="NZ_CP099489.1"/>
</dbReference>
<sequence>MRTIVLAFAAIAALLLAPTAASSLEPGHGGPPGRVPVCLVTEGAPDLEHTIEVPPVVARVLTQVTLSYPGACAEYGESAPRGDGTLTAYSQVWQDEPQAVGLVFPSETLEGLPHDPPTAGLWCFDKDGNGEVDPMMECAGGYEDALQLGEEFRTQVDSPFTYVLNNWNPHGHMPPGIYDKPHFDVHFYMNPNEERLAIRPGPCDALVNCDDYVLGKNLPDEQFLHPDFEDLNAIEPAMGNHLADLTSPEHNGEPFTHTFIYGTWDGEVTFYEPMVTHDWYADLASGSIGDSCFPIEQPEAFAESGWFPTEYCLRYRENRDELTTSLESFEFHEAS</sequence>
<dbReference type="Proteomes" id="UP001056455">
    <property type="component" value="Chromosome"/>
</dbReference>